<reference evidence="7" key="1">
    <citation type="journal article" date="2019" name="Int. J. Syst. Evol. Microbiol.">
        <title>The Global Catalogue of Microorganisms (GCM) 10K type strain sequencing project: providing services to taxonomists for standard genome sequencing and annotation.</title>
        <authorList>
            <consortium name="The Broad Institute Genomics Platform"/>
            <consortium name="The Broad Institute Genome Sequencing Center for Infectious Disease"/>
            <person name="Wu L."/>
            <person name="Ma J."/>
        </authorList>
    </citation>
    <scope>NUCLEOTIDE SEQUENCE [LARGE SCALE GENOMIC DNA]</scope>
    <source>
        <strain evidence="7">JCM 6921</strain>
    </source>
</reference>
<dbReference type="EMBL" id="BAAATJ010000017">
    <property type="protein sequence ID" value="GAA2405442.1"/>
    <property type="molecule type" value="Genomic_DNA"/>
</dbReference>
<dbReference type="InterPro" id="IPR031014">
    <property type="entry name" value="rSAM_BlsE"/>
</dbReference>
<dbReference type="SFLD" id="SFLDF00517">
    <property type="entry name" value="cytosylglucuronate_decarboxyla"/>
    <property type="match status" value="1"/>
</dbReference>
<gene>
    <name evidence="6" type="ORF">GCM10010420_36520</name>
</gene>
<dbReference type="PROSITE" id="PS51918">
    <property type="entry name" value="RADICAL_SAM"/>
    <property type="match status" value="1"/>
</dbReference>
<dbReference type="InterPro" id="IPR007197">
    <property type="entry name" value="rSAM"/>
</dbReference>
<keyword evidence="7" id="KW-1185">Reference proteome</keyword>
<keyword evidence="1" id="KW-0949">S-adenosyl-L-methionine</keyword>
<dbReference type="SMART" id="SM00729">
    <property type="entry name" value="Elp3"/>
    <property type="match status" value="1"/>
</dbReference>
<protein>
    <recommendedName>
        <fullName evidence="5">Radical SAM core domain-containing protein</fullName>
    </recommendedName>
</protein>
<dbReference type="SUPFAM" id="SSF102114">
    <property type="entry name" value="Radical SAM enzymes"/>
    <property type="match status" value="1"/>
</dbReference>
<dbReference type="InterPro" id="IPR006638">
    <property type="entry name" value="Elp3/MiaA/NifB-like_rSAM"/>
</dbReference>
<evidence type="ECO:0000313" key="6">
    <source>
        <dbReference type="EMBL" id="GAA2405442.1"/>
    </source>
</evidence>
<organism evidence="6 7">
    <name type="scientific">Streptomyces glaucosporus</name>
    <dbReference type="NCBI Taxonomy" id="284044"/>
    <lineage>
        <taxon>Bacteria</taxon>
        <taxon>Bacillati</taxon>
        <taxon>Actinomycetota</taxon>
        <taxon>Actinomycetes</taxon>
        <taxon>Kitasatosporales</taxon>
        <taxon>Streptomycetaceae</taxon>
        <taxon>Streptomyces</taxon>
    </lineage>
</organism>
<evidence type="ECO:0000256" key="4">
    <source>
        <dbReference type="ARBA" id="ARBA00023014"/>
    </source>
</evidence>
<keyword evidence="4" id="KW-0411">Iron-sulfur</keyword>
<sequence>MGNRNKYLFIRILEACNADCFMCEFAQSRDTYRFTPEAFEELLPQAAEIGVRVVRFTGGEPLMHRDIMELVRMGTGYGMLMSLITNGLHLPRSIDGLAAAGLAQVVVSLDGGSAATHDLYRRSPGTFDAAVRGLRRAVELGIVSRVNTVVGPHNYAEMPQLQHVLAELKVQQWELSTLKLSRSITYGDREDVLAVCEPLYGQDSPLVPLGKRFYGDTEHEQDAFFEQSIPPRASGPLCRVTEDVIYLDPRNDSVFPCSCLPHRRDEGRGGPTVTGDARVLLDTPRFRGEREYFRLNGPSVCQGCSATSAGYSDDVARHGTVPLWRY</sequence>
<dbReference type="PANTHER" id="PTHR11228:SF34">
    <property type="entry name" value="TUNGSTEN-CONTAINING ALDEHYDE FERREDOXIN OXIDOREDUCTASE COFACTOR MODIFYING PROTEIN"/>
    <property type="match status" value="1"/>
</dbReference>
<proteinExistence type="predicted"/>
<dbReference type="InterPro" id="IPR058240">
    <property type="entry name" value="rSAM_sf"/>
</dbReference>
<accession>A0ABP5VNL4</accession>
<dbReference type="InterPro" id="IPR013785">
    <property type="entry name" value="Aldolase_TIM"/>
</dbReference>
<keyword evidence="2" id="KW-0479">Metal-binding</keyword>
<feature type="domain" description="Radical SAM core" evidence="5">
    <location>
        <begin position="2"/>
        <end position="216"/>
    </location>
</feature>
<dbReference type="RefSeq" id="WP_344632121.1">
    <property type="nucleotide sequence ID" value="NZ_BAAATJ010000017.1"/>
</dbReference>
<evidence type="ECO:0000256" key="1">
    <source>
        <dbReference type="ARBA" id="ARBA00022691"/>
    </source>
</evidence>
<dbReference type="Gene3D" id="3.20.20.70">
    <property type="entry name" value="Aldolase class I"/>
    <property type="match status" value="1"/>
</dbReference>
<dbReference type="PANTHER" id="PTHR11228">
    <property type="entry name" value="RADICAL SAM DOMAIN PROTEIN"/>
    <property type="match status" value="1"/>
</dbReference>
<comment type="caution">
    <text evidence="6">The sequence shown here is derived from an EMBL/GenBank/DDBJ whole genome shotgun (WGS) entry which is preliminary data.</text>
</comment>
<dbReference type="NCBIfam" id="TIGR04466">
    <property type="entry name" value="rSAM_BlsE"/>
    <property type="match status" value="1"/>
</dbReference>
<dbReference type="InterPro" id="IPR050377">
    <property type="entry name" value="Radical_SAM_PqqE_MftC-like"/>
</dbReference>
<dbReference type="Pfam" id="PF04055">
    <property type="entry name" value="Radical_SAM"/>
    <property type="match status" value="1"/>
</dbReference>
<evidence type="ECO:0000256" key="3">
    <source>
        <dbReference type="ARBA" id="ARBA00023004"/>
    </source>
</evidence>
<evidence type="ECO:0000313" key="7">
    <source>
        <dbReference type="Proteomes" id="UP001500058"/>
    </source>
</evidence>
<evidence type="ECO:0000256" key="2">
    <source>
        <dbReference type="ARBA" id="ARBA00022723"/>
    </source>
</evidence>
<dbReference type="SFLD" id="SFLDS00029">
    <property type="entry name" value="Radical_SAM"/>
    <property type="match status" value="1"/>
</dbReference>
<evidence type="ECO:0000259" key="5">
    <source>
        <dbReference type="PROSITE" id="PS51918"/>
    </source>
</evidence>
<name>A0ABP5VNL4_9ACTN</name>
<dbReference type="Proteomes" id="UP001500058">
    <property type="component" value="Unassembled WGS sequence"/>
</dbReference>
<dbReference type="SFLD" id="SFLDG01067">
    <property type="entry name" value="SPASM/twitch_domain_containing"/>
    <property type="match status" value="1"/>
</dbReference>
<dbReference type="CDD" id="cd01335">
    <property type="entry name" value="Radical_SAM"/>
    <property type="match status" value="1"/>
</dbReference>
<keyword evidence="3" id="KW-0408">Iron</keyword>